<dbReference type="EMBL" id="JAKZGS010000011">
    <property type="protein sequence ID" value="MCH7399008.1"/>
    <property type="molecule type" value="Genomic_DNA"/>
</dbReference>
<proteinExistence type="predicted"/>
<evidence type="ECO:0008006" key="4">
    <source>
        <dbReference type="Google" id="ProtNLM"/>
    </source>
</evidence>
<sequence length="466" mass="49611">MRTIKSLLLLALLSMAIMSCDDNGEIDPIDENPEEVLEGISGNMNEIEFERGETYKVVGDLTVPANQSVTIPAGVTLEFQEGTNGEAWFIEVLGSLYIQGEEGARVTLTASEALINSPKNNGTGQLWGGVIGTNVAGDLVILYTDILHAGGAAREENVMTQPSTGGGGELSAGDASYAIYYIRQNEMRQDGIFVLNNSRIAFCPDDAIRINGGKTLMTYNTFEVTGGTGGDAVNIKAGTSGDFGFNLFYNLATNGLKSADTGPGERGKCHTNFYNNTILNSGYRRSEPGRGAGLNYESDAYGDVHNNLLVNNRFGLRLVSGESQPRVESINYGYNWNYGAVQTITDEFYPTSATTSVGLIGNDPRTPVPTTDIAGAPKENDPMFENYDPSSFTFGGNSNVSTDPLARNIDPIPANADFHLKAGSPALTGGKTDFEPVHAAYTSLDGALNFAPPAPKAHFGAFGARN</sequence>
<feature type="signal peptide" evidence="1">
    <location>
        <begin position="1"/>
        <end position="21"/>
    </location>
</feature>
<protein>
    <recommendedName>
        <fullName evidence="4">Right handed beta helix region</fullName>
    </recommendedName>
</protein>
<keyword evidence="3" id="KW-1185">Reference proteome</keyword>
<dbReference type="Proteomes" id="UP001165488">
    <property type="component" value="Unassembled WGS sequence"/>
</dbReference>
<comment type="caution">
    <text evidence="2">The sequence shown here is derived from an EMBL/GenBank/DDBJ whole genome shotgun (WGS) entry which is preliminary data.</text>
</comment>
<reference evidence="2" key="1">
    <citation type="submission" date="2022-03" db="EMBL/GenBank/DDBJ databases">
        <title>De novo assembled genomes of Belliella spp. (Cyclobacteriaceae) strains.</title>
        <authorList>
            <person name="Szabo A."/>
            <person name="Korponai K."/>
            <person name="Felfoldi T."/>
        </authorList>
    </citation>
    <scope>NUCLEOTIDE SEQUENCE</scope>
    <source>
        <strain evidence="2">DSM 107340</strain>
    </source>
</reference>
<organism evidence="2 3">
    <name type="scientific">Belliella calami</name>
    <dbReference type="NCBI Taxonomy" id="2923436"/>
    <lineage>
        <taxon>Bacteria</taxon>
        <taxon>Pseudomonadati</taxon>
        <taxon>Bacteroidota</taxon>
        <taxon>Cytophagia</taxon>
        <taxon>Cytophagales</taxon>
        <taxon>Cyclobacteriaceae</taxon>
        <taxon>Belliella</taxon>
    </lineage>
</organism>
<name>A0ABS9URW5_9BACT</name>
<dbReference type="SUPFAM" id="SSF51126">
    <property type="entry name" value="Pectin lyase-like"/>
    <property type="match status" value="1"/>
</dbReference>
<feature type="chain" id="PRO_5047410312" description="Right handed beta helix region" evidence="1">
    <location>
        <begin position="22"/>
        <end position="466"/>
    </location>
</feature>
<gene>
    <name evidence="2" type="ORF">MM236_13465</name>
</gene>
<dbReference type="PROSITE" id="PS51257">
    <property type="entry name" value="PROKAR_LIPOPROTEIN"/>
    <property type="match status" value="1"/>
</dbReference>
<accession>A0ABS9URW5</accession>
<dbReference type="InterPro" id="IPR011050">
    <property type="entry name" value="Pectin_lyase_fold/virulence"/>
</dbReference>
<evidence type="ECO:0000313" key="3">
    <source>
        <dbReference type="Proteomes" id="UP001165488"/>
    </source>
</evidence>
<keyword evidence="1" id="KW-0732">Signal</keyword>
<dbReference type="RefSeq" id="WP_241275510.1">
    <property type="nucleotide sequence ID" value="NZ_JAKZGS010000011.1"/>
</dbReference>
<evidence type="ECO:0000256" key="1">
    <source>
        <dbReference type="SAM" id="SignalP"/>
    </source>
</evidence>
<evidence type="ECO:0000313" key="2">
    <source>
        <dbReference type="EMBL" id="MCH7399008.1"/>
    </source>
</evidence>